<reference evidence="1 2" key="1">
    <citation type="submission" date="2018-08" db="EMBL/GenBank/DDBJ databases">
        <title>Paenibacillus sp. M4BSY-1, whole genome shotgun sequence.</title>
        <authorList>
            <person name="Tuo L."/>
        </authorList>
    </citation>
    <scope>NUCLEOTIDE SEQUENCE [LARGE SCALE GENOMIC DNA]</scope>
    <source>
        <strain evidence="1 2">M4BSY-1</strain>
    </source>
</reference>
<gene>
    <name evidence="1" type="ORF">DX130_24445</name>
</gene>
<sequence>MRGGGQSGQGQREKPLSIMPYICGADGSKAMSRVDIYLLPPVCEICDQEVHHQSINNQFICTYCEEELIHASSN</sequence>
<organism evidence="1 2">
    <name type="scientific">Paenibacillus paeoniae</name>
    <dbReference type="NCBI Taxonomy" id="2292705"/>
    <lineage>
        <taxon>Bacteria</taxon>
        <taxon>Bacillati</taxon>
        <taxon>Bacillota</taxon>
        <taxon>Bacilli</taxon>
        <taxon>Bacillales</taxon>
        <taxon>Paenibacillaceae</taxon>
        <taxon>Paenibacillus</taxon>
    </lineage>
</organism>
<proteinExistence type="predicted"/>
<dbReference type="Proteomes" id="UP000261905">
    <property type="component" value="Unassembled WGS sequence"/>
</dbReference>
<dbReference type="AlphaFoldDB" id="A0A371P080"/>
<evidence type="ECO:0000313" key="1">
    <source>
        <dbReference type="EMBL" id="REK69315.1"/>
    </source>
</evidence>
<keyword evidence="2" id="KW-1185">Reference proteome</keyword>
<comment type="caution">
    <text evidence="1">The sequence shown here is derived from an EMBL/GenBank/DDBJ whole genome shotgun (WGS) entry which is preliminary data.</text>
</comment>
<accession>A0A371P080</accession>
<protein>
    <submittedName>
        <fullName evidence="1">Uncharacterized protein</fullName>
    </submittedName>
</protein>
<evidence type="ECO:0000313" key="2">
    <source>
        <dbReference type="Proteomes" id="UP000261905"/>
    </source>
</evidence>
<dbReference type="EMBL" id="QUBQ01000008">
    <property type="protein sequence ID" value="REK69315.1"/>
    <property type="molecule type" value="Genomic_DNA"/>
</dbReference>
<name>A0A371P080_9BACL</name>